<evidence type="ECO:0000256" key="1">
    <source>
        <dbReference type="ARBA" id="ARBA00023015"/>
    </source>
</evidence>
<evidence type="ECO:0000256" key="2">
    <source>
        <dbReference type="ARBA" id="ARBA00023125"/>
    </source>
</evidence>
<dbReference type="InterPro" id="IPR037923">
    <property type="entry name" value="HTH-like"/>
</dbReference>
<evidence type="ECO:0000259" key="4">
    <source>
        <dbReference type="PROSITE" id="PS01124"/>
    </source>
</evidence>
<sequence>MTNTNLYLPFEVDVKELEQFPKTTRKNNFFELIYVVGGTGIQIINNNQFQYRAGNLFLVTPQDIHSFEILTPTKFFFLRFNEYYIKTNSQNGLQETVRRMEYILQNASHRPGCILKNTVDKPLIASLIQSIINEQTNQQIYHQKITEQIVNAIITIVARNIALKLPKNIKEATGEVVLEILHYIQENIYNPKQLKANIISEHFNISLNYFGKYFKKQTGETLQEYISNYKLRLIEARLLNTDMRINEIADELHFSDESHLNKVFRKYKGMNPSEFRKTFSK</sequence>
<dbReference type="PROSITE" id="PS01124">
    <property type="entry name" value="HTH_ARAC_FAMILY_2"/>
    <property type="match status" value="1"/>
</dbReference>
<name>A0AB36NWJ2_9FLAO</name>
<keyword evidence="3" id="KW-0804">Transcription</keyword>
<dbReference type="SUPFAM" id="SSF46689">
    <property type="entry name" value="Homeodomain-like"/>
    <property type="match status" value="1"/>
</dbReference>
<dbReference type="InterPro" id="IPR003313">
    <property type="entry name" value="AraC-bd"/>
</dbReference>
<dbReference type="InterPro" id="IPR009057">
    <property type="entry name" value="Homeodomain-like_sf"/>
</dbReference>
<dbReference type="AlphaFoldDB" id="A0AB36NWJ2"/>
<dbReference type="InterPro" id="IPR018060">
    <property type="entry name" value="HTH_AraC"/>
</dbReference>
<dbReference type="SUPFAM" id="SSF51215">
    <property type="entry name" value="Regulatory protein AraC"/>
    <property type="match status" value="1"/>
</dbReference>
<keyword evidence="1" id="KW-0805">Transcription regulation</keyword>
<evidence type="ECO:0000313" key="5">
    <source>
        <dbReference type="EMBL" id="OXB00513.1"/>
    </source>
</evidence>
<dbReference type="EMBL" id="MUHB01000023">
    <property type="protein sequence ID" value="OXB00513.1"/>
    <property type="molecule type" value="Genomic_DNA"/>
</dbReference>
<dbReference type="PANTHER" id="PTHR43280:SF2">
    <property type="entry name" value="HTH-TYPE TRANSCRIPTIONAL REGULATOR EXSA"/>
    <property type="match status" value="1"/>
</dbReference>
<protein>
    <submittedName>
        <fullName evidence="5">AraC family transcriptional regulator</fullName>
    </submittedName>
</protein>
<evidence type="ECO:0000313" key="6">
    <source>
        <dbReference type="Proteomes" id="UP000198431"/>
    </source>
</evidence>
<dbReference type="Proteomes" id="UP000198431">
    <property type="component" value="Unassembled WGS sequence"/>
</dbReference>
<dbReference type="Pfam" id="PF02311">
    <property type="entry name" value="AraC_binding"/>
    <property type="match status" value="1"/>
</dbReference>
<gene>
    <name evidence="5" type="ORF">B0A72_19845</name>
</gene>
<accession>A0AB36NWJ2</accession>
<evidence type="ECO:0000256" key="3">
    <source>
        <dbReference type="ARBA" id="ARBA00023163"/>
    </source>
</evidence>
<comment type="caution">
    <text evidence="5">The sequence shown here is derived from an EMBL/GenBank/DDBJ whole genome shotgun (WGS) entry which is preliminary data.</text>
</comment>
<dbReference type="Gene3D" id="1.10.10.60">
    <property type="entry name" value="Homeodomain-like"/>
    <property type="match status" value="2"/>
</dbReference>
<reference evidence="5 6" key="1">
    <citation type="submission" date="2016-11" db="EMBL/GenBank/DDBJ databases">
        <title>Whole genomes of Flavobacteriaceae.</title>
        <authorList>
            <person name="Stine C."/>
            <person name="Li C."/>
            <person name="Tadesse D."/>
        </authorList>
    </citation>
    <scope>NUCLEOTIDE SEQUENCE [LARGE SCALE GENOMIC DNA]</scope>
    <source>
        <strain evidence="5 6">ATCC 19366</strain>
    </source>
</reference>
<dbReference type="Pfam" id="PF12833">
    <property type="entry name" value="HTH_18"/>
    <property type="match status" value="1"/>
</dbReference>
<proteinExistence type="predicted"/>
<keyword evidence="2" id="KW-0238">DNA-binding</keyword>
<dbReference type="SMART" id="SM00342">
    <property type="entry name" value="HTH_ARAC"/>
    <property type="match status" value="1"/>
</dbReference>
<dbReference type="GO" id="GO:0003700">
    <property type="term" value="F:DNA-binding transcription factor activity"/>
    <property type="evidence" value="ECO:0007669"/>
    <property type="project" value="InterPro"/>
</dbReference>
<dbReference type="GO" id="GO:0043565">
    <property type="term" value="F:sequence-specific DNA binding"/>
    <property type="evidence" value="ECO:0007669"/>
    <property type="project" value="InterPro"/>
</dbReference>
<dbReference type="PANTHER" id="PTHR43280">
    <property type="entry name" value="ARAC-FAMILY TRANSCRIPTIONAL REGULATOR"/>
    <property type="match status" value="1"/>
</dbReference>
<feature type="domain" description="HTH araC/xylS-type" evidence="4">
    <location>
        <begin position="178"/>
        <end position="278"/>
    </location>
</feature>
<organism evidence="5 6">
    <name type="scientific">Flavobacterium pectinovorum</name>
    <dbReference type="NCBI Taxonomy" id="29533"/>
    <lineage>
        <taxon>Bacteria</taxon>
        <taxon>Pseudomonadati</taxon>
        <taxon>Bacteroidota</taxon>
        <taxon>Flavobacteriia</taxon>
        <taxon>Flavobacteriales</taxon>
        <taxon>Flavobacteriaceae</taxon>
        <taxon>Flavobacterium</taxon>
    </lineage>
</organism>